<protein>
    <submittedName>
        <fullName evidence="2">Uncharacterized protein</fullName>
    </submittedName>
</protein>
<sequence>MQNGPLRLVLTGSRGLSSYLQQKPNKSVYLVLLLSRRSRQSQGQTLNGLGALGVGETPSTTDEREATWVYRGSTKENLAISVQGNNHQAEGTLMEARGVRGDQVYGARVDRNPRVF</sequence>
<name>A0ABR0PB43_GOSAR</name>
<feature type="region of interest" description="Disordered" evidence="1">
    <location>
        <begin position="41"/>
        <end position="64"/>
    </location>
</feature>
<keyword evidence="3" id="KW-1185">Reference proteome</keyword>
<accession>A0ABR0PB43</accession>
<dbReference type="EMBL" id="JARKNE010000007">
    <property type="protein sequence ID" value="KAK5818411.1"/>
    <property type="molecule type" value="Genomic_DNA"/>
</dbReference>
<organism evidence="2 3">
    <name type="scientific">Gossypium arboreum</name>
    <name type="common">Tree cotton</name>
    <name type="synonym">Gossypium nanking</name>
    <dbReference type="NCBI Taxonomy" id="29729"/>
    <lineage>
        <taxon>Eukaryota</taxon>
        <taxon>Viridiplantae</taxon>
        <taxon>Streptophyta</taxon>
        <taxon>Embryophyta</taxon>
        <taxon>Tracheophyta</taxon>
        <taxon>Spermatophyta</taxon>
        <taxon>Magnoliopsida</taxon>
        <taxon>eudicotyledons</taxon>
        <taxon>Gunneridae</taxon>
        <taxon>Pentapetalae</taxon>
        <taxon>rosids</taxon>
        <taxon>malvids</taxon>
        <taxon>Malvales</taxon>
        <taxon>Malvaceae</taxon>
        <taxon>Malvoideae</taxon>
        <taxon>Gossypium</taxon>
    </lineage>
</organism>
<dbReference type="Proteomes" id="UP001358586">
    <property type="component" value="Chromosome 7"/>
</dbReference>
<evidence type="ECO:0000313" key="2">
    <source>
        <dbReference type="EMBL" id="KAK5818411.1"/>
    </source>
</evidence>
<comment type="caution">
    <text evidence="2">The sequence shown here is derived from an EMBL/GenBank/DDBJ whole genome shotgun (WGS) entry which is preliminary data.</text>
</comment>
<evidence type="ECO:0000313" key="3">
    <source>
        <dbReference type="Proteomes" id="UP001358586"/>
    </source>
</evidence>
<proteinExistence type="predicted"/>
<reference evidence="2 3" key="1">
    <citation type="submission" date="2023-03" db="EMBL/GenBank/DDBJ databases">
        <title>WGS of Gossypium arboreum.</title>
        <authorList>
            <person name="Yu D."/>
        </authorList>
    </citation>
    <scope>NUCLEOTIDE SEQUENCE [LARGE SCALE GENOMIC DNA]</scope>
    <source>
        <tissue evidence="2">Leaf</tissue>
    </source>
</reference>
<evidence type="ECO:0000256" key="1">
    <source>
        <dbReference type="SAM" id="MobiDB-lite"/>
    </source>
</evidence>
<gene>
    <name evidence="2" type="ORF">PVK06_023348</name>
</gene>